<dbReference type="EMBL" id="JACIEJ010000003">
    <property type="protein sequence ID" value="MBB3984953.1"/>
    <property type="molecule type" value="Genomic_DNA"/>
</dbReference>
<dbReference type="GO" id="GO:0016491">
    <property type="term" value="F:oxidoreductase activity"/>
    <property type="evidence" value="ECO:0007669"/>
    <property type="project" value="UniProtKB-KW"/>
</dbReference>
<evidence type="ECO:0000256" key="1">
    <source>
        <dbReference type="ARBA" id="ARBA00023002"/>
    </source>
</evidence>
<feature type="transmembrane region" description="Helical" evidence="2">
    <location>
        <begin position="20"/>
        <end position="37"/>
    </location>
</feature>
<keyword evidence="2" id="KW-1133">Transmembrane helix</keyword>
<evidence type="ECO:0000256" key="2">
    <source>
        <dbReference type="SAM" id="Phobius"/>
    </source>
</evidence>
<accession>A0A7W6DL30</accession>
<keyword evidence="1" id="KW-0560">Oxidoreductase</keyword>
<evidence type="ECO:0000313" key="4">
    <source>
        <dbReference type="EMBL" id="MBB3984953.1"/>
    </source>
</evidence>
<dbReference type="Pfam" id="PF01266">
    <property type="entry name" value="DAO"/>
    <property type="match status" value="1"/>
</dbReference>
<keyword evidence="2" id="KW-0812">Transmembrane</keyword>
<dbReference type="RefSeq" id="WP_183964118.1">
    <property type="nucleotide sequence ID" value="NZ_JACIEJ010000003.1"/>
</dbReference>
<dbReference type="InterPro" id="IPR036188">
    <property type="entry name" value="FAD/NAD-bd_sf"/>
</dbReference>
<evidence type="ECO:0000313" key="5">
    <source>
        <dbReference type="Proteomes" id="UP000541426"/>
    </source>
</evidence>
<reference evidence="4 5" key="1">
    <citation type="submission" date="2020-08" db="EMBL/GenBank/DDBJ databases">
        <title>Genomic Encyclopedia of Type Strains, Phase IV (KMG-IV): sequencing the most valuable type-strain genomes for metagenomic binning, comparative biology and taxonomic classification.</title>
        <authorList>
            <person name="Goeker M."/>
        </authorList>
    </citation>
    <scope>NUCLEOTIDE SEQUENCE [LARGE SCALE GENOMIC DNA]</scope>
    <source>
        <strain evidence="4 5">DSM 102235</strain>
    </source>
</reference>
<dbReference type="Gene3D" id="3.50.50.60">
    <property type="entry name" value="FAD/NAD(P)-binding domain"/>
    <property type="match status" value="1"/>
</dbReference>
<feature type="domain" description="FAD dependent oxidoreductase" evidence="3">
    <location>
        <begin position="19"/>
        <end position="49"/>
    </location>
</feature>
<dbReference type="SUPFAM" id="SSF51905">
    <property type="entry name" value="FAD/NAD(P)-binding domain"/>
    <property type="match status" value="1"/>
</dbReference>
<keyword evidence="5" id="KW-1185">Reference proteome</keyword>
<dbReference type="InterPro" id="IPR006076">
    <property type="entry name" value="FAD-dep_OxRdtase"/>
</dbReference>
<sequence length="49" mass="5051">MSAPRLAVVTSTILPKDADCVVIGGGIVGVCAAWWLAREGQNVVLVEKG</sequence>
<dbReference type="AlphaFoldDB" id="A0A7W6DL30"/>
<proteinExistence type="predicted"/>
<comment type="caution">
    <text evidence="4">The sequence shown here is derived from an EMBL/GenBank/DDBJ whole genome shotgun (WGS) entry which is preliminary data.</text>
</comment>
<keyword evidence="2" id="KW-0472">Membrane</keyword>
<gene>
    <name evidence="4" type="ORF">GGQ68_001282</name>
</gene>
<evidence type="ECO:0000259" key="3">
    <source>
        <dbReference type="Pfam" id="PF01266"/>
    </source>
</evidence>
<organism evidence="4 5">
    <name type="scientific">Sagittula marina</name>
    <dbReference type="NCBI Taxonomy" id="943940"/>
    <lineage>
        <taxon>Bacteria</taxon>
        <taxon>Pseudomonadati</taxon>
        <taxon>Pseudomonadota</taxon>
        <taxon>Alphaproteobacteria</taxon>
        <taxon>Rhodobacterales</taxon>
        <taxon>Roseobacteraceae</taxon>
        <taxon>Sagittula</taxon>
    </lineage>
</organism>
<protein>
    <submittedName>
        <fullName evidence="4">Glycine/D-amino acid oxidase-like deaminating enzyme</fullName>
    </submittedName>
</protein>
<dbReference type="Proteomes" id="UP000541426">
    <property type="component" value="Unassembled WGS sequence"/>
</dbReference>
<feature type="non-terminal residue" evidence="4">
    <location>
        <position position="49"/>
    </location>
</feature>
<name>A0A7W6DL30_9RHOB</name>